<evidence type="ECO:0000313" key="3">
    <source>
        <dbReference type="Proteomes" id="UP000243084"/>
    </source>
</evidence>
<reference evidence="3" key="1">
    <citation type="submission" date="2016-10" db="EMBL/GenBank/DDBJ databases">
        <authorList>
            <person name="Varghese N."/>
            <person name="Submissions S."/>
        </authorList>
    </citation>
    <scope>NUCLEOTIDE SEQUENCE [LARGE SCALE GENOMIC DNA]</scope>
    <source>
        <strain evidence="3">JCM 18195</strain>
    </source>
</reference>
<keyword evidence="2" id="KW-0067">ATP-binding</keyword>
<sequence>MSDPVILFREAMAATFGPLDFLPIPDGQIHRFRVPGDRAGSRNGAYALYLDGIASGWFGSWKDGVWQPWSSRKPADHLEADMIAKRIEQARRQREAEQRQRQQVAAAEAVGLWAVAEPADPDHPYLARKGCHPHALRQLGDVLLVPLYLGRQLVNLQRIHLDGTKKRFLPGGQVTGCYSPLGRLEEGQRIFVCEGWATGATIHEYNGAAVACAMYATNLFAVGDRLRLAYPDNPLVMAGDDDRETEAEGKGNPGRTAATKAAAVLGCELVFPNWSGDEPLELSDFNDLRQWRRVKQ</sequence>
<dbReference type="RefSeq" id="WP_175526627.1">
    <property type="nucleotide sequence ID" value="NZ_FOXM01000006.1"/>
</dbReference>
<proteinExistence type="predicted"/>
<keyword evidence="2" id="KW-0347">Helicase</keyword>
<evidence type="ECO:0000256" key="1">
    <source>
        <dbReference type="SAM" id="Coils"/>
    </source>
</evidence>
<dbReference type="GO" id="GO:0004386">
    <property type="term" value="F:helicase activity"/>
    <property type="evidence" value="ECO:0007669"/>
    <property type="project" value="UniProtKB-KW"/>
</dbReference>
<keyword evidence="2" id="KW-0378">Hydrolase</keyword>
<evidence type="ECO:0000313" key="2">
    <source>
        <dbReference type="EMBL" id="SFP82533.1"/>
    </source>
</evidence>
<keyword evidence="2" id="KW-0547">Nucleotide-binding</keyword>
<protein>
    <submittedName>
        <fullName evidence="2">Putative DNA primase/helicase</fullName>
    </submittedName>
</protein>
<gene>
    <name evidence="2" type="ORF">SAMN05216229_106121</name>
</gene>
<keyword evidence="3" id="KW-1185">Reference proteome</keyword>
<keyword evidence="1" id="KW-0175">Coiled coil</keyword>
<dbReference type="EMBL" id="FOXM01000006">
    <property type="protein sequence ID" value="SFP82533.1"/>
    <property type="molecule type" value="Genomic_DNA"/>
</dbReference>
<dbReference type="AlphaFoldDB" id="A0A1I5THL3"/>
<name>A0A1I5THL3_9GAMM</name>
<feature type="coiled-coil region" evidence="1">
    <location>
        <begin position="80"/>
        <end position="107"/>
    </location>
</feature>
<organism evidence="2 3">
    <name type="scientific">Geopseudomonas sagittaria</name>
    <dbReference type="NCBI Taxonomy" id="1135990"/>
    <lineage>
        <taxon>Bacteria</taxon>
        <taxon>Pseudomonadati</taxon>
        <taxon>Pseudomonadota</taxon>
        <taxon>Gammaproteobacteria</taxon>
        <taxon>Pseudomonadales</taxon>
        <taxon>Pseudomonadaceae</taxon>
        <taxon>Geopseudomonas</taxon>
    </lineage>
</organism>
<dbReference type="Proteomes" id="UP000243084">
    <property type="component" value="Unassembled WGS sequence"/>
</dbReference>
<accession>A0A1I5THL3</accession>